<dbReference type="OrthoDB" id="1891864at2"/>
<evidence type="ECO:0000313" key="9">
    <source>
        <dbReference type="EMBL" id="RBW69008.1"/>
    </source>
</evidence>
<comment type="caution">
    <text evidence="9">The sequence shown here is derived from an EMBL/GenBank/DDBJ whole genome shotgun (WGS) entry which is preliminary data.</text>
</comment>
<evidence type="ECO:0000313" key="10">
    <source>
        <dbReference type="Proteomes" id="UP000253314"/>
    </source>
</evidence>
<evidence type="ECO:0000256" key="7">
    <source>
        <dbReference type="ARBA" id="ARBA00023136"/>
    </source>
</evidence>
<evidence type="ECO:0000256" key="4">
    <source>
        <dbReference type="ARBA" id="ARBA00022544"/>
    </source>
</evidence>
<dbReference type="EMBL" id="QOCW01000014">
    <property type="protein sequence ID" value="RBW69008.1"/>
    <property type="molecule type" value="Genomic_DNA"/>
</dbReference>
<reference evidence="9 10" key="1">
    <citation type="submission" date="2018-07" db="EMBL/GenBank/DDBJ databases">
        <title>Lottiidibacillus patelloidae gen. nov., sp. nov., isolated from the intestinal tract of a marine limpet and the reclassification of B. taeanensis BH030017T, B. algicola KMM 3737T and B. hwajinpoensis SW-72T as genus Lottiidibacillus.</title>
        <authorList>
            <person name="Liu R."/>
            <person name="Huang Z."/>
        </authorList>
    </citation>
    <scope>NUCLEOTIDE SEQUENCE [LARGE SCALE GENOMIC DNA]</scope>
    <source>
        <strain evidence="9 10">BH030017</strain>
    </source>
</reference>
<comment type="similarity">
    <text evidence="2">Belongs to the amino acid-polyamine-organocation (APC) superfamily. Spore germination protein (SGP) (TC 2.A.3.9) family.</text>
</comment>
<evidence type="ECO:0000256" key="5">
    <source>
        <dbReference type="ARBA" id="ARBA00022692"/>
    </source>
</evidence>
<dbReference type="InterPro" id="IPR004761">
    <property type="entry name" value="Spore_GerAB"/>
</dbReference>
<accession>A0A366XTX9</accession>
<dbReference type="NCBIfam" id="TIGR00912">
    <property type="entry name" value="2A0309"/>
    <property type="match status" value="1"/>
</dbReference>
<dbReference type="Pfam" id="PF03845">
    <property type="entry name" value="Spore_permease"/>
    <property type="match status" value="1"/>
</dbReference>
<keyword evidence="6 8" id="KW-1133">Transmembrane helix</keyword>
<feature type="transmembrane region" description="Helical" evidence="8">
    <location>
        <begin position="36"/>
        <end position="57"/>
    </location>
</feature>
<feature type="transmembrane region" description="Helical" evidence="8">
    <location>
        <begin position="216"/>
        <end position="241"/>
    </location>
</feature>
<dbReference type="GO" id="GO:0009847">
    <property type="term" value="P:spore germination"/>
    <property type="evidence" value="ECO:0007669"/>
    <property type="project" value="InterPro"/>
</dbReference>
<feature type="transmembrane region" description="Helical" evidence="8">
    <location>
        <begin position="12"/>
        <end position="30"/>
    </location>
</feature>
<feature type="transmembrane region" description="Helical" evidence="8">
    <location>
        <begin position="306"/>
        <end position="326"/>
    </location>
</feature>
<keyword evidence="4" id="KW-0309">Germination</keyword>
<feature type="transmembrane region" description="Helical" evidence="8">
    <location>
        <begin position="181"/>
        <end position="204"/>
    </location>
</feature>
<evidence type="ECO:0000256" key="2">
    <source>
        <dbReference type="ARBA" id="ARBA00007998"/>
    </source>
</evidence>
<feature type="transmembrane region" description="Helical" evidence="8">
    <location>
        <begin position="141"/>
        <end position="161"/>
    </location>
</feature>
<keyword evidence="3" id="KW-0813">Transport</keyword>
<name>A0A366XTX9_9BACI</name>
<evidence type="ECO:0000256" key="1">
    <source>
        <dbReference type="ARBA" id="ARBA00004141"/>
    </source>
</evidence>
<feature type="transmembrane region" description="Helical" evidence="8">
    <location>
        <begin position="270"/>
        <end position="294"/>
    </location>
</feature>
<feature type="transmembrane region" description="Helical" evidence="8">
    <location>
        <begin position="338"/>
        <end position="358"/>
    </location>
</feature>
<gene>
    <name evidence="9" type="ORF">DS031_13805</name>
</gene>
<dbReference type="PANTHER" id="PTHR34975">
    <property type="entry name" value="SPORE GERMINATION PROTEIN A2"/>
    <property type="match status" value="1"/>
</dbReference>
<feature type="transmembrane region" description="Helical" evidence="8">
    <location>
        <begin position="77"/>
        <end position="95"/>
    </location>
</feature>
<evidence type="ECO:0000256" key="6">
    <source>
        <dbReference type="ARBA" id="ARBA00022989"/>
    </source>
</evidence>
<dbReference type="Proteomes" id="UP000253314">
    <property type="component" value="Unassembled WGS sequence"/>
</dbReference>
<comment type="subcellular location">
    <subcellularLocation>
        <location evidence="1">Membrane</location>
        <topology evidence="1">Multi-pass membrane protein</topology>
    </subcellularLocation>
</comment>
<keyword evidence="10" id="KW-1185">Reference proteome</keyword>
<dbReference type="PANTHER" id="PTHR34975:SF2">
    <property type="entry name" value="SPORE GERMINATION PROTEIN A2"/>
    <property type="match status" value="1"/>
</dbReference>
<dbReference type="GO" id="GO:0016020">
    <property type="term" value="C:membrane"/>
    <property type="evidence" value="ECO:0007669"/>
    <property type="project" value="UniProtKB-SubCell"/>
</dbReference>
<proteinExistence type="inferred from homology"/>
<organism evidence="9 10">
    <name type="scientific">Bacillus taeanensis</name>
    <dbReference type="NCBI Taxonomy" id="273032"/>
    <lineage>
        <taxon>Bacteria</taxon>
        <taxon>Bacillati</taxon>
        <taxon>Bacillota</taxon>
        <taxon>Bacilli</taxon>
        <taxon>Bacillales</taxon>
        <taxon>Bacillaceae</taxon>
        <taxon>Bacillus</taxon>
    </lineage>
</organism>
<dbReference type="RefSeq" id="WP_113806657.1">
    <property type="nucleotide sequence ID" value="NZ_QOCW01000014.1"/>
</dbReference>
<keyword evidence="5 8" id="KW-0812">Transmembrane</keyword>
<sequence length="365" mass="41132">MERAKISPFQLFALIFLFELGSAIVVSLGIGAKKDAWLAILLGLASGMGLFFIYYYLFLQYPNLPFTNYCRKIFGKYLGWGIGLLYTIHFIYAAARNLRDFGDLLLASTLPKTPLFPINTFFILAIGYVLFLGIEVLGRTAEVFIVILLFLGVTGNLLVHLSGNVNYDHLMPILEEGWKPILTTTFPLITFFPFGEAFVFTMLLPYLNQPKFVKKVYLSALVSSGLILIYTASLNIAVLGVDRVERSTFPLLSTIGTVNIAEFLQRLDSIAIFTLIITLFFKIIIFYYAAIIGIVDLFQFKNYKKIVLPIGIIILYSSVTIASSFAEHIQEGQKIAAQYIHIPLHIILPFLMLVIVLIRKKLRSH</sequence>
<feature type="transmembrane region" description="Helical" evidence="8">
    <location>
        <begin position="115"/>
        <end position="134"/>
    </location>
</feature>
<evidence type="ECO:0000256" key="8">
    <source>
        <dbReference type="SAM" id="Phobius"/>
    </source>
</evidence>
<keyword evidence="7 8" id="KW-0472">Membrane</keyword>
<protein>
    <submittedName>
        <fullName evidence="9">Uncharacterized protein</fullName>
    </submittedName>
</protein>
<evidence type="ECO:0000256" key="3">
    <source>
        <dbReference type="ARBA" id="ARBA00022448"/>
    </source>
</evidence>
<dbReference type="AlphaFoldDB" id="A0A366XTX9"/>